<comment type="caution">
    <text evidence="2">The sequence shown here is derived from an EMBL/GenBank/DDBJ whole genome shotgun (WGS) entry which is preliminary data.</text>
</comment>
<evidence type="ECO:0000313" key="2">
    <source>
        <dbReference type="EMBL" id="MBK3516472.1"/>
    </source>
</evidence>
<evidence type="ECO:0000313" key="3">
    <source>
        <dbReference type="Proteomes" id="UP000605676"/>
    </source>
</evidence>
<dbReference type="NCBIfam" id="TIGR02145">
    <property type="entry name" value="Fib_succ_major"/>
    <property type="match status" value="1"/>
</dbReference>
<proteinExistence type="predicted"/>
<dbReference type="InterPro" id="IPR011871">
    <property type="entry name" value="Fib_succ_major"/>
</dbReference>
<dbReference type="EMBL" id="JAENRR010000006">
    <property type="protein sequence ID" value="MBK3516472.1"/>
    <property type="molecule type" value="Genomic_DNA"/>
</dbReference>
<organism evidence="2 3">
    <name type="scientific">Carboxylicivirga marina</name>
    <dbReference type="NCBI Taxonomy" id="2800988"/>
    <lineage>
        <taxon>Bacteria</taxon>
        <taxon>Pseudomonadati</taxon>
        <taxon>Bacteroidota</taxon>
        <taxon>Bacteroidia</taxon>
        <taxon>Marinilabiliales</taxon>
        <taxon>Marinilabiliaceae</taxon>
        <taxon>Carboxylicivirga</taxon>
    </lineage>
</organism>
<gene>
    <name evidence="2" type="ORF">JIV24_03900</name>
</gene>
<reference evidence="2 3" key="1">
    <citation type="submission" date="2021-01" db="EMBL/GenBank/DDBJ databases">
        <title>Carboxyliciviraga sp.nov., isolated from coastal sediments.</title>
        <authorList>
            <person name="Lu D."/>
            <person name="Zhang T."/>
        </authorList>
    </citation>
    <scope>NUCLEOTIDE SEQUENCE [LARGE SCALE GENOMIC DNA]</scope>
    <source>
        <strain evidence="2 3">N1Y132</strain>
    </source>
</reference>
<dbReference type="Proteomes" id="UP000605676">
    <property type="component" value="Unassembled WGS sequence"/>
</dbReference>
<accession>A0ABS1HFX9</accession>
<keyword evidence="3" id="KW-1185">Reference proteome</keyword>
<sequence length="489" mass="55888">MNKKTTIHILSLILFTTITFIRCSKEDDEINLNPQAGQSFLNIENERYTVTLNAEEPPEGQEGIWRVYSGQHYELGNEKDPKSTFSGMPGEMYRLGWEVSQGKEYKAETITVSFKPLNASITTNVGDTLFNNVSIELEAEAAKFGTIGHWEIISGDGGRIEHADNHIAQFIGKEGTDYELSWRLVYYSPVDSTFKVEDVKSIALHTDTLRADAGEDRRYIRNKVEDEIKYTALEGFLPAGASGQWNLIEGEGGLVYMSQHATSLFEGQAMEDYFLTWTVELDGYTSTDTVNIHFRDKWGLFVDERDGQHYHTVELNGLEWFAENFNYYQAPNEYAWSFYYGQASQAYIRDGYAVETEADRKYYGRLYNYPAAYEWAPEGWRIPTLQEIKDLVEILGGENRAMPKLVDGGETGLDLVFGGLLSYSGNHVENKDFFFDQGKIGYLWTDSFNPDTYGCKLMFFDHYNSVTQEVSALYQTCSVRYVRDIKSEE</sequence>
<evidence type="ECO:0000259" key="1">
    <source>
        <dbReference type="Pfam" id="PF09603"/>
    </source>
</evidence>
<dbReference type="RefSeq" id="WP_200463701.1">
    <property type="nucleotide sequence ID" value="NZ_JAENRR010000006.1"/>
</dbReference>
<name>A0ABS1HFX9_9BACT</name>
<protein>
    <recommendedName>
        <fullName evidence="1">Fibrobacter succinogenes major paralogous domain-containing protein</fullName>
    </recommendedName>
</protein>
<feature type="domain" description="Fibrobacter succinogenes major paralogous" evidence="1">
    <location>
        <begin position="313"/>
        <end position="483"/>
    </location>
</feature>
<dbReference type="Pfam" id="PF09603">
    <property type="entry name" value="Fib_succ_major"/>
    <property type="match status" value="1"/>
</dbReference>